<comment type="caution">
    <text evidence="1">The sequence shown here is derived from an EMBL/GenBank/DDBJ whole genome shotgun (WGS) entry which is preliminary data.</text>
</comment>
<reference evidence="1 2" key="1">
    <citation type="submission" date="2018-09" db="EMBL/GenBank/DDBJ databases">
        <authorList>
            <person name="Le Fleche-Mateos A."/>
        </authorList>
    </citation>
    <scope>NUCLEOTIDE SEQUENCE [LARGE SCALE GENOMIC DNA]</scope>
    <source>
        <strain evidence="1 2">DSM 30078</strain>
    </source>
</reference>
<accession>A0ABX9NXH2</accession>
<name>A0ABX9NXH2_9GAMM</name>
<evidence type="ECO:0000313" key="1">
    <source>
        <dbReference type="EMBL" id="RJT09339.1"/>
    </source>
</evidence>
<gene>
    <name evidence="1" type="ORF">D5396_21610</name>
</gene>
<keyword evidence="2" id="KW-1185">Reference proteome</keyword>
<organism evidence="1 2">
    <name type="scientific">Rahnella inusitata</name>
    <dbReference type="NCBI Taxonomy" id="58169"/>
    <lineage>
        <taxon>Bacteria</taxon>
        <taxon>Pseudomonadati</taxon>
        <taxon>Pseudomonadota</taxon>
        <taxon>Gammaproteobacteria</taxon>
        <taxon>Enterobacterales</taxon>
        <taxon>Yersiniaceae</taxon>
        <taxon>Rahnella</taxon>
    </lineage>
</organism>
<sequence length="134" mass="15570">MIVEPTYDNERARLTSSLYFSFLDNNKILISLSGTGYLYDKTGKIIERKTLLRNIYFDYVHESKSTDTYSLTSTQINIDSVDNMDWKMSSLLLMNSFFLNGHTDTLVLKKYDENTMLIESNQSPIMMCVFKSEL</sequence>
<evidence type="ECO:0000313" key="2">
    <source>
        <dbReference type="Proteomes" id="UP000284119"/>
    </source>
</evidence>
<dbReference type="Proteomes" id="UP000284119">
    <property type="component" value="Unassembled WGS sequence"/>
</dbReference>
<dbReference type="EMBL" id="RAHG01000018">
    <property type="protein sequence ID" value="RJT09339.1"/>
    <property type="molecule type" value="Genomic_DNA"/>
</dbReference>
<proteinExistence type="predicted"/>
<protein>
    <submittedName>
        <fullName evidence="1">Uncharacterized protein</fullName>
    </submittedName>
</protein>